<evidence type="ECO:0000256" key="3">
    <source>
        <dbReference type="SAM" id="Phobius"/>
    </source>
</evidence>
<comment type="similarity">
    <text evidence="1 2">Belongs to the BioY family.</text>
</comment>
<gene>
    <name evidence="4" type="ORF">EQG49_08480</name>
</gene>
<dbReference type="KEGG" id="wei:EQG49_08480"/>
<keyword evidence="5" id="KW-1185">Reference proteome</keyword>
<evidence type="ECO:0000256" key="2">
    <source>
        <dbReference type="PIRNR" id="PIRNR016661"/>
    </source>
</evidence>
<organism evidence="4 5">
    <name type="scientific">Periweissella cryptocerci</name>
    <dbReference type="NCBI Taxonomy" id="2506420"/>
    <lineage>
        <taxon>Bacteria</taxon>
        <taxon>Bacillati</taxon>
        <taxon>Bacillota</taxon>
        <taxon>Bacilli</taxon>
        <taxon>Lactobacillales</taxon>
        <taxon>Lactobacillaceae</taxon>
        <taxon>Periweissella</taxon>
    </lineage>
</organism>
<dbReference type="GO" id="GO:0015225">
    <property type="term" value="F:biotin transmembrane transporter activity"/>
    <property type="evidence" value="ECO:0007669"/>
    <property type="project" value="UniProtKB-UniRule"/>
</dbReference>
<dbReference type="PANTHER" id="PTHR34295:SF1">
    <property type="entry name" value="BIOTIN TRANSPORTER BIOY"/>
    <property type="match status" value="1"/>
</dbReference>
<proteinExistence type="inferred from homology"/>
<name>A0A4P6YUU7_9LACO</name>
<evidence type="ECO:0000256" key="1">
    <source>
        <dbReference type="ARBA" id="ARBA00010692"/>
    </source>
</evidence>
<protein>
    <recommendedName>
        <fullName evidence="2">Biotin transporter</fullName>
    </recommendedName>
</protein>
<keyword evidence="2" id="KW-1003">Cell membrane</keyword>
<accession>A0A4P6YUU7</accession>
<dbReference type="Pfam" id="PF02632">
    <property type="entry name" value="BioY"/>
    <property type="match status" value="1"/>
</dbReference>
<dbReference type="Proteomes" id="UP000292886">
    <property type="component" value="Chromosome"/>
</dbReference>
<keyword evidence="2 3" id="KW-0472">Membrane</keyword>
<feature type="transmembrane region" description="Helical" evidence="3">
    <location>
        <begin position="156"/>
        <end position="179"/>
    </location>
</feature>
<feature type="transmembrane region" description="Helical" evidence="3">
    <location>
        <begin position="120"/>
        <end position="144"/>
    </location>
</feature>
<keyword evidence="2" id="KW-0813">Transport</keyword>
<keyword evidence="3" id="KW-0812">Transmembrane</keyword>
<reference evidence="5" key="1">
    <citation type="submission" date="2019-03" db="EMBL/GenBank/DDBJ databases">
        <title>Weissella sp. 26KH-42 Genome sequencing.</title>
        <authorList>
            <person name="Heo J."/>
            <person name="Kim S.-J."/>
            <person name="Kim J.-S."/>
            <person name="Hong S.-B."/>
            <person name="Kwon S.-W."/>
        </authorList>
    </citation>
    <scope>NUCLEOTIDE SEQUENCE [LARGE SCALE GENOMIC DNA]</scope>
    <source>
        <strain evidence="5">26KH-42</strain>
    </source>
</reference>
<feature type="transmembrane region" description="Helical" evidence="3">
    <location>
        <begin position="20"/>
        <end position="42"/>
    </location>
</feature>
<dbReference type="PIRSF" id="PIRSF016661">
    <property type="entry name" value="BioY"/>
    <property type="match status" value="1"/>
</dbReference>
<comment type="subcellular location">
    <subcellularLocation>
        <location evidence="2">Cell membrane</location>
        <topology evidence="2">Multi-pass membrane protein</topology>
    </subcellularLocation>
</comment>
<sequence length="191" mass="20245">MGNIMDNTKTASQNKLRGLILAAEFAALLGIFSQFTIPLSVVPLTGQTLALGLFATVATPWIANSAIAVYLLLGAIGIPVFAGGNAGLQVLLGPNGGYLFGFFIYAIIVGYLLKLSTKWWNLAVANLIAAIVQLFVGTVWLAIWNGFTIGAVIKPAMIVFIPSAIIKVVIVVIVAKIIIKRFGIFGAKQKK</sequence>
<dbReference type="Gene3D" id="1.10.1760.20">
    <property type="match status" value="1"/>
</dbReference>
<keyword evidence="3" id="KW-1133">Transmembrane helix</keyword>
<feature type="transmembrane region" description="Helical" evidence="3">
    <location>
        <begin position="96"/>
        <end position="113"/>
    </location>
</feature>
<evidence type="ECO:0000313" key="4">
    <source>
        <dbReference type="EMBL" id="QBO36506.1"/>
    </source>
</evidence>
<dbReference type="OrthoDB" id="9803495at2"/>
<evidence type="ECO:0000313" key="5">
    <source>
        <dbReference type="Proteomes" id="UP000292886"/>
    </source>
</evidence>
<dbReference type="GO" id="GO:0005886">
    <property type="term" value="C:plasma membrane"/>
    <property type="evidence" value="ECO:0007669"/>
    <property type="project" value="UniProtKB-SubCell"/>
</dbReference>
<dbReference type="InterPro" id="IPR003784">
    <property type="entry name" value="BioY"/>
</dbReference>
<feature type="transmembrane region" description="Helical" evidence="3">
    <location>
        <begin position="49"/>
        <end position="76"/>
    </location>
</feature>
<dbReference type="EMBL" id="CP037940">
    <property type="protein sequence ID" value="QBO36506.1"/>
    <property type="molecule type" value="Genomic_DNA"/>
</dbReference>
<dbReference type="PANTHER" id="PTHR34295">
    <property type="entry name" value="BIOTIN TRANSPORTER BIOY"/>
    <property type="match status" value="1"/>
</dbReference>
<dbReference type="AlphaFoldDB" id="A0A4P6YUU7"/>